<evidence type="ECO:0000256" key="4">
    <source>
        <dbReference type="ARBA" id="ARBA00023015"/>
    </source>
</evidence>
<feature type="domain" description="Xylanolytic transcriptional activator regulatory" evidence="9">
    <location>
        <begin position="292"/>
        <end position="366"/>
    </location>
</feature>
<evidence type="ECO:0000259" key="9">
    <source>
        <dbReference type="SMART" id="SM00906"/>
    </source>
</evidence>
<evidence type="ECO:0000313" key="10">
    <source>
        <dbReference type="EMBL" id="TPX11491.1"/>
    </source>
</evidence>
<dbReference type="InterPro" id="IPR052202">
    <property type="entry name" value="Yeast_MetPath_Reg"/>
</dbReference>
<organism evidence="10 11">
    <name type="scientific">Thyridium curvatum</name>
    <dbReference type="NCBI Taxonomy" id="1093900"/>
    <lineage>
        <taxon>Eukaryota</taxon>
        <taxon>Fungi</taxon>
        <taxon>Dikarya</taxon>
        <taxon>Ascomycota</taxon>
        <taxon>Pezizomycotina</taxon>
        <taxon>Sordariomycetes</taxon>
        <taxon>Sordariomycetidae</taxon>
        <taxon>Thyridiales</taxon>
        <taxon>Thyridiaceae</taxon>
        <taxon>Thyridium</taxon>
    </lineage>
</organism>
<dbReference type="GO" id="GO:0008270">
    <property type="term" value="F:zinc ion binding"/>
    <property type="evidence" value="ECO:0007669"/>
    <property type="project" value="InterPro"/>
</dbReference>
<dbReference type="GO" id="GO:0043565">
    <property type="term" value="F:sequence-specific DNA binding"/>
    <property type="evidence" value="ECO:0007669"/>
    <property type="project" value="TreeGrafter"/>
</dbReference>
<evidence type="ECO:0000256" key="2">
    <source>
        <dbReference type="ARBA" id="ARBA00022723"/>
    </source>
</evidence>
<evidence type="ECO:0000313" key="11">
    <source>
        <dbReference type="Proteomes" id="UP000319257"/>
    </source>
</evidence>
<evidence type="ECO:0000256" key="1">
    <source>
        <dbReference type="ARBA" id="ARBA00004123"/>
    </source>
</evidence>
<keyword evidence="3" id="KW-0862">Zinc</keyword>
<feature type="region of interest" description="Disordered" evidence="8">
    <location>
        <begin position="63"/>
        <end position="84"/>
    </location>
</feature>
<sequence>MLRTVCTLHWAYVDTVCRHLSSLRNRISWLESIIKSRLPDVDLSQTAPDMAVEAVITVLSDQHPLRDATTPDQPMSEPAEGGLGQAQDAVGVSKLSDVDKDLEGGRIAAHQVGLIALGGGQDHRYIGPSSGYFLARVLLQSSLKVGDESALGLIGDSGTKTALPLELIESAQTPIPLPPTKEVACSICSAYFEIIEPQYPLLHKPTFMAMLDQMYTDSTSDPHVAFQVFMVLAIGASVSSRRCRPGTLGDAYGVAAMSYFDQINVQNSLQGLQCLLLLLFYAMHNPSARLNIWYLNYQCLACVLDLGLQRDISVLPGVSLLEREMRTRVFWCVYTLDRMIGTTMGRPIGLRDEACEFRLPLDISDEDLMSRDAQPPYPKSRHMCFALHLFELARINSEIKYVANSVDRDVPAYALSPPDYQVWQGNVLQRLDAWVEAIPTGEPDQEYPRILCHIRYHNIRMLLMSPSPGIPNPSPTAWEKCFHSAVQGIRLYKQLYGRDMFAASWSTLHSITICAITVMYCVRVNPSIALQAGLDMVNNDISTSLSLLSAIGEHWSAARRCWKIVDKLGELTQRWVKERFSVAPEPRWDRSSSGPEQAFVTPSSTSQHMMADDGLNTSGIDLMDSTVEAGVSVPSMELNTILDQILGQGQSLLNDSADPQFSMSFLFEDFIASDLDLGQI</sequence>
<comment type="subcellular location">
    <subcellularLocation>
        <location evidence="1">Nucleus</location>
    </subcellularLocation>
</comment>
<dbReference type="OrthoDB" id="189997at2759"/>
<dbReference type="RefSeq" id="XP_030993202.1">
    <property type="nucleotide sequence ID" value="XM_031142475.1"/>
</dbReference>
<dbReference type="GeneID" id="41975149"/>
<reference evidence="10 11" key="1">
    <citation type="submission" date="2019-06" db="EMBL/GenBank/DDBJ databases">
        <title>Draft genome sequence of the filamentous fungus Phialemoniopsis curvata isolated from diesel fuel.</title>
        <authorList>
            <person name="Varaljay V.A."/>
            <person name="Lyon W.J."/>
            <person name="Crouch A.L."/>
            <person name="Drake C.E."/>
            <person name="Hollomon J.M."/>
            <person name="Nadeau L.J."/>
            <person name="Nunn H.S."/>
            <person name="Stevenson B.S."/>
            <person name="Bojanowski C.L."/>
            <person name="Crookes-Goodson W.J."/>
        </authorList>
    </citation>
    <scope>NUCLEOTIDE SEQUENCE [LARGE SCALE GENOMIC DNA]</scope>
    <source>
        <strain evidence="10 11">D216</strain>
    </source>
</reference>
<dbReference type="Proteomes" id="UP000319257">
    <property type="component" value="Unassembled WGS sequence"/>
</dbReference>
<dbReference type="STRING" id="1093900.A0A507B347"/>
<dbReference type="InterPro" id="IPR007219">
    <property type="entry name" value="XnlR_reg_dom"/>
</dbReference>
<protein>
    <recommendedName>
        <fullName evidence="9">Xylanolytic transcriptional activator regulatory domain-containing protein</fullName>
    </recommendedName>
</protein>
<dbReference type="GO" id="GO:0006351">
    <property type="term" value="P:DNA-templated transcription"/>
    <property type="evidence" value="ECO:0007669"/>
    <property type="project" value="InterPro"/>
</dbReference>
<dbReference type="CDD" id="cd12148">
    <property type="entry name" value="fungal_TF_MHR"/>
    <property type="match status" value="1"/>
</dbReference>
<dbReference type="EMBL" id="SKBQ01000048">
    <property type="protein sequence ID" value="TPX11491.1"/>
    <property type="molecule type" value="Genomic_DNA"/>
</dbReference>
<evidence type="ECO:0000256" key="8">
    <source>
        <dbReference type="SAM" id="MobiDB-lite"/>
    </source>
</evidence>
<evidence type="ECO:0000256" key="7">
    <source>
        <dbReference type="ARBA" id="ARBA00023242"/>
    </source>
</evidence>
<dbReference type="PANTHER" id="PTHR47782:SF1">
    <property type="entry name" value="PYRIMIDINE PATHWAY REGULATORY PROTEIN 1"/>
    <property type="match status" value="1"/>
</dbReference>
<dbReference type="PANTHER" id="PTHR47782">
    <property type="entry name" value="ZN(II)2CYS6 TRANSCRIPTION FACTOR (EUROFUNG)-RELATED"/>
    <property type="match status" value="1"/>
</dbReference>
<accession>A0A507B347</accession>
<dbReference type="Pfam" id="PF04082">
    <property type="entry name" value="Fungal_trans"/>
    <property type="match status" value="1"/>
</dbReference>
<keyword evidence="4" id="KW-0805">Transcription regulation</keyword>
<keyword evidence="11" id="KW-1185">Reference proteome</keyword>
<evidence type="ECO:0000256" key="6">
    <source>
        <dbReference type="ARBA" id="ARBA00023163"/>
    </source>
</evidence>
<keyword evidence="5" id="KW-0238">DNA-binding</keyword>
<comment type="caution">
    <text evidence="10">The sequence shown here is derived from an EMBL/GenBank/DDBJ whole genome shotgun (WGS) entry which is preliminary data.</text>
</comment>
<evidence type="ECO:0000256" key="3">
    <source>
        <dbReference type="ARBA" id="ARBA00022833"/>
    </source>
</evidence>
<keyword evidence="6" id="KW-0804">Transcription</keyword>
<gene>
    <name evidence="10" type="ORF">E0L32_007702</name>
</gene>
<proteinExistence type="predicted"/>
<keyword evidence="2" id="KW-0479">Metal-binding</keyword>
<dbReference type="AlphaFoldDB" id="A0A507B347"/>
<dbReference type="GO" id="GO:0045944">
    <property type="term" value="P:positive regulation of transcription by RNA polymerase II"/>
    <property type="evidence" value="ECO:0007669"/>
    <property type="project" value="TreeGrafter"/>
</dbReference>
<name>A0A507B347_9PEZI</name>
<dbReference type="GO" id="GO:0005634">
    <property type="term" value="C:nucleus"/>
    <property type="evidence" value="ECO:0007669"/>
    <property type="project" value="UniProtKB-SubCell"/>
</dbReference>
<dbReference type="InParanoid" id="A0A507B347"/>
<dbReference type="GO" id="GO:0000981">
    <property type="term" value="F:DNA-binding transcription factor activity, RNA polymerase II-specific"/>
    <property type="evidence" value="ECO:0007669"/>
    <property type="project" value="TreeGrafter"/>
</dbReference>
<feature type="region of interest" description="Disordered" evidence="8">
    <location>
        <begin position="586"/>
        <end position="606"/>
    </location>
</feature>
<evidence type="ECO:0000256" key="5">
    <source>
        <dbReference type="ARBA" id="ARBA00023125"/>
    </source>
</evidence>
<dbReference type="SMART" id="SM00906">
    <property type="entry name" value="Fungal_trans"/>
    <property type="match status" value="1"/>
</dbReference>
<feature type="compositionally biased region" description="Polar residues" evidence="8">
    <location>
        <begin position="591"/>
        <end position="606"/>
    </location>
</feature>
<keyword evidence="7" id="KW-0539">Nucleus</keyword>